<dbReference type="EMBL" id="JAUYVH010000003">
    <property type="protein sequence ID" value="MDQ9170422.1"/>
    <property type="molecule type" value="Genomic_DNA"/>
</dbReference>
<sequence length="122" mass="13571">MFEKLQKSKQISVIALDRLGDYFELLRIELKLQGRELATHLMGYAIAGVFALLAALFIGIAIIVTFWDTQYRAIAAWAVVALYLAGAGVGIFISRKSTAAEPPFATLREELKRDVELVKENI</sequence>
<evidence type="ECO:0000256" key="1">
    <source>
        <dbReference type="SAM" id="Phobius"/>
    </source>
</evidence>
<dbReference type="InterPro" id="IPR009937">
    <property type="entry name" value="Phage_holin_3_6"/>
</dbReference>
<name>A0ABU1BN76_9BURK</name>
<comment type="caution">
    <text evidence="2">The sequence shown here is derived from an EMBL/GenBank/DDBJ whole genome shotgun (WGS) entry which is preliminary data.</text>
</comment>
<keyword evidence="1" id="KW-1133">Transmembrane helix</keyword>
<evidence type="ECO:0000313" key="3">
    <source>
        <dbReference type="Proteomes" id="UP001225596"/>
    </source>
</evidence>
<accession>A0ABU1BN76</accession>
<dbReference type="Proteomes" id="UP001225596">
    <property type="component" value="Unassembled WGS sequence"/>
</dbReference>
<dbReference type="RefSeq" id="WP_338436343.1">
    <property type="nucleotide sequence ID" value="NZ_JAUYVH010000003.1"/>
</dbReference>
<organism evidence="2 3">
    <name type="scientific">Keguizhuia sedimenti</name>
    <dbReference type="NCBI Taxonomy" id="3064264"/>
    <lineage>
        <taxon>Bacteria</taxon>
        <taxon>Pseudomonadati</taxon>
        <taxon>Pseudomonadota</taxon>
        <taxon>Betaproteobacteria</taxon>
        <taxon>Burkholderiales</taxon>
        <taxon>Oxalobacteraceae</taxon>
        <taxon>Keguizhuia</taxon>
    </lineage>
</organism>
<keyword evidence="3" id="KW-1185">Reference proteome</keyword>
<dbReference type="Pfam" id="PF07332">
    <property type="entry name" value="Phage_holin_3_6"/>
    <property type="match status" value="1"/>
</dbReference>
<feature type="transmembrane region" description="Helical" evidence="1">
    <location>
        <begin position="41"/>
        <end position="67"/>
    </location>
</feature>
<proteinExistence type="predicted"/>
<keyword evidence="1" id="KW-0472">Membrane</keyword>
<protein>
    <submittedName>
        <fullName evidence="2">Phage holin family protein</fullName>
    </submittedName>
</protein>
<keyword evidence="1" id="KW-0812">Transmembrane</keyword>
<feature type="transmembrane region" description="Helical" evidence="1">
    <location>
        <begin position="73"/>
        <end position="93"/>
    </location>
</feature>
<gene>
    <name evidence="2" type="ORF">Q8A64_08360</name>
</gene>
<reference evidence="2 3" key="1">
    <citation type="submission" date="2023-08" db="EMBL/GenBank/DDBJ databases">
        <title>Oxalobacteraceae gen .nov., isolated from river sludge outside the plant.</title>
        <authorList>
            <person name="Zhao S.Y."/>
        </authorList>
    </citation>
    <scope>NUCLEOTIDE SEQUENCE [LARGE SCALE GENOMIC DNA]</scope>
    <source>
        <strain evidence="2 3">R-40</strain>
    </source>
</reference>
<evidence type="ECO:0000313" key="2">
    <source>
        <dbReference type="EMBL" id="MDQ9170422.1"/>
    </source>
</evidence>